<protein>
    <recommendedName>
        <fullName evidence="3">MaoC dehydratase-like protein</fullName>
    </recommendedName>
</protein>
<dbReference type="SUPFAM" id="SSF54637">
    <property type="entry name" value="Thioesterase/thiol ester dehydrase-isomerase"/>
    <property type="match status" value="1"/>
</dbReference>
<dbReference type="Gene3D" id="3.10.129.10">
    <property type="entry name" value="Hotdog Thioesterase"/>
    <property type="match status" value="1"/>
</dbReference>
<proteinExistence type="predicted"/>
<dbReference type="RefSeq" id="WP_132431410.1">
    <property type="nucleotide sequence ID" value="NZ_SMFZ01000002.1"/>
</dbReference>
<sequence>MGRLPQEFDDVPFSALEPGRELRTTYHLSAELVAEYDRLVGAERPSETVRPWVFSTFRPMFAGLGGRMEQGSIHTRERVVVHGSVPVGAVLDVVVRVTGATERNGRRHVDLEIAYAHDGTPVCTTSGTYLWGEATR</sequence>
<name>A0A4R1HMV9_PSEEN</name>
<dbReference type="EMBL" id="SMFZ01000002">
    <property type="protein sequence ID" value="TCK22501.1"/>
    <property type="molecule type" value="Genomic_DNA"/>
</dbReference>
<dbReference type="AlphaFoldDB" id="A0A4R1HMV9"/>
<gene>
    <name evidence="1" type="ORF">EV378_6506</name>
</gene>
<dbReference type="Proteomes" id="UP000295560">
    <property type="component" value="Unassembled WGS sequence"/>
</dbReference>
<dbReference type="InterPro" id="IPR029069">
    <property type="entry name" value="HotDog_dom_sf"/>
</dbReference>
<comment type="caution">
    <text evidence="1">The sequence shown here is derived from an EMBL/GenBank/DDBJ whole genome shotgun (WGS) entry which is preliminary data.</text>
</comment>
<accession>A0A4R1HMV9</accession>
<evidence type="ECO:0000313" key="1">
    <source>
        <dbReference type="EMBL" id="TCK22501.1"/>
    </source>
</evidence>
<keyword evidence="2" id="KW-1185">Reference proteome</keyword>
<reference evidence="1 2" key="1">
    <citation type="submission" date="2019-03" db="EMBL/GenBank/DDBJ databases">
        <title>Sequencing the genomes of 1000 actinobacteria strains.</title>
        <authorList>
            <person name="Klenk H.-P."/>
        </authorList>
    </citation>
    <scope>NUCLEOTIDE SEQUENCE [LARGE SCALE GENOMIC DNA]</scope>
    <source>
        <strain evidence="1 2">DSM 44969</strain>
    </source>
</reference>
<evidence type="ECO:0008006" key="3">
    <source>
        <dbReference type="Google" id="ProtNLM"/>
    </source>
</evidence>
<organism evidence="1 2">
    <name type="scientific">Pseudonocardia endophytica</name>
    <dbReference type="NCBI Taxonomy" id="401976"/>
    <lineage>
        <taxon>Bacteria</taxon>
        <taxon>Bacillati</taxon>
        <taxon>Actinomycetota</taxon>
        <taxon>Actinomycetes</taxon>
        <taxon>Pseudonocardiales</taxon>
        <taxon>Pseudonocardiaceae</taxon>
        <taxon>Pseudonocardia</taxon>
    </lineage>
</organism>
<evidence type="ECO:0000313" key="2">
    <source>
        <dbReference type="Proteomes" id="UP000295560"/>
    </source>
</evidence>
<dbReference type="OrthoDB" id="3577999at2"/>